<dbReference type="AlphaFoldDB" id="A0A9K3NAY7"/>
<organism evidence="1 2">
    <name type="scientific">Helianthus annuus</name>
    <name type="common">Common sunflower</name>
    <dbReference type="NCBI Taxonomy" id="4232"/>
    <lineage>
        <taxon>Eukaryota</taxon>
        <taxon>Viridiplantae</taxon>
        <taxon>Streptophyta</taxon>
        <taxon>Embryophyta</taxon>
        <taxon>Tracheophyta</taxon>
        <taxon>Spermatophyta</taxon>
        <taxon>Magnoliopsida</taxon>
        <taxon>eudicotyledons</taxon>
        <taxon>Gunneridae</taxon>
        <taxon>Pentapetalae</taxon>
        <taxon>asterids</taxon>
        <taxon>campanulids</taxon>
        <taxon>Asterales</taxon>
        <taxon>Asteraceae</taxon>
        <taxon>Asteroideae</taxon>
        <taxon>Heliantheae alliance</taxon>
        <taxon>Heliantheae</taxon>
        <taxon>Helianthus</taxon>
    </lineage>
</organism>
<reference evidence="1" key="2">
    <citation type="submission" date="2020-06" db="EMBL/GenBank/DDBJ databases">
        <title>Helianthus annuus Genome sequencing and assembly Release 2.</title>
        <authorList>
            <person name="Gouzy J."/>
            <person name="Langlade N."/>
            <person name="Munos S."/>
        </authorList>
    </citation>
    <scope>NUCLEOTIDE SEQUENCE</scope>
    <source>
        <tissue evidence="1">Leaves</tissue>
    </source>
</reference>
<dbReference type="Gramene" id="mRNA:HanXRQr2_Chr09g0418121">
    <property type="protein sequence ID" value="CDS:HanXRQr2_Chr09g0418121.1"/>
    <property type="gene ID" value="HanXRQr2_Chr09g0418121"/>
</dbReference>
<gene>
    <name evidence="1" type="ORF">HanXRQr2_Chr09g0418121</name>
</gene>
<reference evidence="1" key="1">
    <citation type="journal article" date="2017" name="Nature">
        <title>The sunflower genome provides insights into oil metabolism, flowering and Asterid evolution.</title>
        <authorList>
            <person name="Badouin H."/>
            <person name="Gouzy J."/>
            <person name="Grassa C.J."/>
            <person name="Murat F."/>
            <person name="Staton S.E."/>
            <person name="Cottret L."/>
            <person name="Lelandais-Briere C."/>
            <person name="Owens G.L."/>
            <person name="Carrere S."/>
            <person name="Mayjonade B."/>
            <person name="Legrand L."/>
            <person name="Gill N."/>
            <person name="Kane N.C."/>
            <person name="Bowers J.E."/>
            <person name="Hubner S."/>
            <person name="Bellec A."/>
            <person name="Berard A."/>
            <person name="Berges H."/>
            <person name="Blanchet N."/>
            <person name="Boniface M.C."/>
            <person name="Brunel D."/>
            <person name="Catrice O."/>
            <person name="Chaidir N."/>
            <person name="Claudel C."/>
            <person name="Donnadieu C."/>
            <person name="Faraut T."/>
            <person name="Fievet G."/>
            <person name="Helmstetter N."/>
            <person name="King M."/>
            <person name="Knapp S.J."/>
            <person name="Lai Z."/>
            <person name="Le Paslier M.C."/>
            <person name="Lippi Y."/>
            <person name="Lorenzon L."/>
            <person name="Mandel J.R."/>
            <person name="Marage G."/>
            <person name="Marchand G."/>
            <person name="Marquand E."/>
            <person name="Bret-Mestries E."/>
            <person name="Morien E."/>
            <person name="Nambeesan S."/>
            <person name="Nguyen T."/>
            <person name="Pegot-Espagnet P."/>
            <person name="Pouilly N."/>
            <person name="Raftis F."/>
            <person name="Sallet E."/>
            <person name="Schiex T."/>
            <person name="Thomas J."/>
            <person name="Vandecasteele C."/>
            <person name="Vares D."/>
            <person name="Vear F."/>
            <person name="Vautrin S."/>
            <person name="Crespi M."/>
            <person name="Mangin B."/>
            <person name="Burke J.M."/>
            <person name="Salse J."/>
            <person name="Munos S."/>
            <person name="Vincourt P."/>
            <person name="Rieseberg L.H."/>
            <person name="Langlade N.B."/>
        </authorList>
    </citation>
    <scope>NUCLEOTIDE SEQUENCE</scope>
    <source>
        <tissue evidence="1">Leaves</tissue>
    </source>
</reference>
<accession>A0A9K3NAY7</accession>
<comment type="caution">
    <text evidence="1">The sequence shown here is derived from an EMBL/GenBank/DDBJ whole genome shotgun (WGS) entry which is preliminary data.</text>
</comment>
<sequence length="98" mass="11219">MYFLMVMSEVLTWSGQIMLNCLKRAVRPALSPSFCLILQNSSSNFWRSWGGQNSSIMIAFNSFHVSSYAASFPRLFLSAVHQSKARDWKTPVALRVRR</sequence>
<name>A0A9K3NAY7_HELAN</name>
<dbReference type="Proteomes" id="UP000215914">
    <property type="component" value="Unassembled WGS sequence"/>
</dbReference>
<proteinExistence type="predicted"/>
<keyword evidence="2" id="KW-1185">Reference proteome</keyword>
<protein>
    <submittedName>
        <fullName evidence="1">Uncharacterized protein</fullName>
    </submittedName>
</protein>
<dbReference type="EMBL" id="MNCJ02000324">
    <property type="protein sequence ID" value="KAF5793504.1"/>
    <property type="molecule type" value="Genomic_DNA"/>
</dbReference>
<evidence type="ECO:0000313" key="1">
    <source>
        <dbReference type="EMBL" id="KAF5793504.1"/>
    </source>
</evidence>
<evidence type="ECO:0000313" key="2">
    <source>
        <dbReference type="Proteomes" id="UP000215914"/>
    </source>
</evidence>